<evidence type="ECO:0000313" key="2">
    <source>
        <dbReference type="Proteomes" id="UP000828251"/>
    </source>
</evidence>
<protein>
    <submittedName>
        <fullName evidence="1">Uncharacterized protein</fullName>
    </submittedName>
</protein>
<dbReference type="Proteomes" id="UP000828251">
    <property type="component" value="Unassembled WGS sequence"/>
</dbReference>
<keyword evidence="2" id="KW-1185">Reference proteome</keyword>
<accession>A0A9D3VUW0</accession>
<name>A0A9D3VUW0_9ROSI</name>
<dbReference type="EMBL" id="JAIQCV010000005">
    <property type="protein sequence ID" value="KAH1097560.1"/>
    <property type="molecule type" value="Genomic_DNA"/>
</dbReference>
<organism evidence="1 2">
    <name type="scientific">Gossypium stocksii</name>
    <dbReference type="NCBI Taxonomy" id="47602"/>
    <lineage>
        <taxon>Eukaryota</taxon>
        <taxon>Viridiplantae</taxon>
        <taxon>Streptophyta</taxon>
        <taxon>Embryophyta</taxon>
        <taxon>Tracheophyta</taxon>
        <taxon>Spermatophyta</taxon>
        <taxon>Magnoliopsida</taxon>
        <taxon>eudicotyledons</taxon>
        <taxon>Gunneridae</taxon>
        <taxon>Pentapetalae</taxon>
        <taxon>rosids</taxon>
        <taxon>malvids</taxon>
        <taxon>Malvales</taxon>
        <taxon>Malvaceae</taxon>
        <taxon>Malvoideae</taxon>
        <taxon>Gossypium</taxon>
    </lineage>
</organism>
<reference evidence="1 2" key="1">
    <citation type="journal article" date="2021" name="Plant Biotechnol. J.">
        <title>Multi-omics assisted identification of the key and species-specific regulatory components of drought-tolerant mechanisms in Gossypium stocksii.</title>
        <authorList>
            <person name="Yu D."/>
            <person name="Ke L."/>
            <person name="Zhang D."/>
            <person name="Wu Y."/>
            <person name="Sun Y."/>
            <person name="Mei J."/>
            <person name="Sun J."/>
            <person name="Sun Y."/>
        </authorList>
    </citation>
    <scope>NUCLEOTIDE SEQUENCE [LARGE SCALE GENOMIC DNA]</scope>
    <source>
        <strain evidence="2">cv. E1</strain>
        <tissue evidence="1">Leaf</tissue>
    </source>
</reference>
<sequence length="215" mass="24196">MEESGGDDRGRSDEVSLLVEELIQLLIKCSMVLPSVKQTLICSIWTGKPYNLEGHGLQDCLGLTPTEKNKIKDDPPYSLALKAKSNLIGKERDTMELQEEGFTMKEVKKVNKSNMKSENISNPDRKRSWKRIAPVATMNHRRGNNIMRKRKSSTEENGNCCTGILREDGAKRRKHEEIEVQCAVLSCVEFENMEQSDVSNIVRSAAANEQADQAQ</sequence>
<gene>
    <name evidence="1" type="ORF">J1N35_014481</name>
</gene>
<comment type="caution">
    <text evidence="1">The sequence shown here is derived from an EMBL/GenBank/DDBJ whole genome shotgun (WGS) entry which is preliminary data.</text>
</comment>
<dbReference type="OrthoDB" id="10465932at2759"/>
<proteinExistence type="predicted"/>
<dbReference type="AlphaFoldDB" id="A0A9D3VUW0"/>
<evidence type="ECO:0000313" key="1">
    <source>
        <dbReference type="EMBL" id="KAH1097560.1"/>
    </source>
</evidence>